<keyword evidence="2" id="KW-0812">Transmembrane</keyword>
<proteinExistence type="predicted"/>
<feature type="region of interest" description="Disordered" evidence="1">
    <location>
        <begin position="532"/>
        <end position="566"/>
    </location>
</feature>
<gene>
    <name evidence="3" type="ORF">CLV40_13724</name>
</gene>
<evidence type="ECO:0000313" key="3">
    <source>
        <dbReference type="EMBL" id="PPK62054.1"/>
    </source>
</evidence>
<protein>
    <submittedName>
        <fullName evidence="3">Putative peptide zinc metalloprotease protein</fullName>
    </submittedName>
</protein>
<feature type="region of interest" description="Disordered" evidence="1">
    <location>
        <begin position="706"/>
        <end position="801"/>
    </location>
</feature>
<evidence type="ECO:0000313" key="4">
    <source>
        <dbReference type="Proteomes" id="UP000239203"/>
    </source>
</evidence>
<sequence>MSAPGTSPGWDAAASHPGGAPAVPHRADGVELIGEMRGSGYRRPPALVRRGDGQVIQLTPLLYNILSAVDGEADHERIAAVVSERVQRRVGASDVRALIESKLRPMGVLQGEDGSQPTPRKATPLLGLKMRCVVSRPEVTRRITAPFAPLFHPGVVVAVVAAFVAVSFWVLFEKGLGSAAYEAFRQPSLLLLVFAVTVISAGFHEFGHAAAARYGGATPGAMGFGLYLLWPAFYTDVTDSYRLGRAGRLRTDLGGLYFNAIVAVGIFGVWWLSGWDSLLLVVATQLLQMVRQLAPMVRFDGYHVLADLTGVPDLFHRIKPTLLGLLPHRWRSPETTVLKPWARAVVTLWVVVVVPLLLLSMVLALVTLPRIVGTAWSGLRHQWHGLTLGYGDGDFATVLVKALGILAIAVPLAGTLYLLLRMARRSLAKLRRGTRGKPVRRALAGLLVVAVAAAVAWAWWPDARRYRPIQPGERGTIQDVLPLAGATPAGFRGTSPGDRTAAPRQVARTVWPRQSALPTRDKPELAVVLTPKAGPGAQPQAEGDAAGPPTWVFPFDPPHAPGPGDNQVLVWNTTDGSVQYEVSFALVWVTDGEADNRNEAYALANCRDCASVAIAFQVVLVVGHADVVPQNVAVAVNHTCSQCLTFALASQLVVTLPDVPSEQVKAELARIWADMAELANRMRGMSAQQIEAELEQVKARILDVVRPAGGSTPPGTGTTTTGVPSAPGSSSAGVPSPTGSLPTVPSITPTGTSAPGGSSGTPSEQAPPGSSTAASTPGSTTPSPSDSGSESAEPPGTTTSG</sequence>
<keyword evidence="2" id="KW-0472">Membrane</keyword>
<name>A0A2S6GC74_9PSEU</name>
<dbReference type="GO" id="GO:0008237">
    <property type="term" value="F:metallopeptidase activity"/>
    <property type="evidence" value="ECO:0007669"/>
    <property type="project" value="UniProtKB-KW"/>
</dbReference>
<evidence type="ECO:0000256" key="2">
    <source>
        <dbReference type="SAM" id="Phobius"/>
    </source>
</evidence>
<keyword evidence="3" id="KW-0482">Metalloprotease</keyword>
<feature type="transmembrane region" description="Helical" evidence="2">
    <location>
        <begin position="254"/>
        <end position="272"/>
    </location>
</feature>
<dbReference type="EMBL" id="PTIX01000037">
    <property type="protein sequence ID" value="PPK62054.1"/>
    <property type="molecule type" value="Genomic_DNA"/>
</dbReference>
<organism evidence="3 4">
    <name type="scientific">Actinokineospora auranticolor</name>
    <dbReference type="NCBI Taxonomy" id="155976"/>
    <lineage>
        <taxon>Bacteria</taxon>
        <taxon>Bacillati</taxon>
        <taxon>Actinomycetota</taxon>
        <taxon>Actinomycetes</taxon>
        <taxon>Pseudonocardiales</taxon>
        <taxon>Pseudonocardiaceae</taxon>
        <taxon>Actinokineospora</taxon>
    </lineage>
</organism>
<keyword evidence="2" id="KW-1133">Transmembrane helix</keyword>
<dbReference type="RefSeq" id="WP_219824198.1">
    <property type="nucleotide sequence ID" value="NZ_CP154825.1"/>
</dbReference>
<keyword evidence="4" id="KW-1185">Reference proteome</keyword>
<feature type="transmembrane region" description="Helical" evidence="2">
    <location>
        <begin position="215"/>
        <end position="234"/>
    </location>
</feature>
<feature type="transmembrane region" description="Helical" evidence="2">
    <location>
        <begin position="150"/>
        <end position="172"/>
    </location>
</feature>
<accession>A0A2S6GC74</accession>
<feature type="region of interest" description="Disordered" evidence="1">
    <location>
        <begin position="1"/>
        <end position="25"/>
    </location>
</feature>
<feature type="compositionally biased region" description="Low complexity" evidence="1">
    <location>
        <begin position="707"/>
        <end position="801"/>
    </location>
</feature>
<dbReference type="GO" id="GO:0006508">
    <property type="term" value="P:proteolysis"/>
    <property type="evidence" value="ECO:0007669"/>
    <property type="project" value="UniProtKB-KW"/>
</dbReference>
<keyword evidence="3" id="KW-0378">Hydrolase</keyword>
<feature type="transmembrane region" description="Helical" evidence="2">
    <location>
        <begin position="441"/>
        <end position="460"/>
    </location>
</feature>
<dbReference type="AlphaFoldDB" id="A0A2S6GC74"/>
<feature type="transmembrane region" description="Helical" evidence="2">
    <location>
        <begin position="341"/>
        <end position="366"/>
    </location>
</feature>
<keyword evidence="3" id="KW-0645">Protease</keyword>
<evidence type="ECO:0000256" key="1">
    <source>
        <dbReference type="SAM" id="MobiDB-lite"/>
    </source>
</evidence>
<feature type="transmembrane region" description="Helical" evidence="2">
    <location>
        <begin position="398"/>
        <end position="420"/>
    </location>
</feature>
<feature type="transmembrane region" description="Helical" evidence="2">
    <location>
        <begin position="184"/>
        <end position="203"/>
    </location>
</feature>
<dbReference type="Proteomes" id="UP000239203">
    <property type="component" value="Unassembled WGS sequence"/>
</dbReference>
<dbReference type="CDD" id="cd05709">
    <property type="entry name" value="S2P-M50"/>
    <property type="match status" value="1"/>
</dbReference>
<reference evidence="3 4" key="1">
    <citation type="submission" date="2018-02" db="EMBL/GenBank/DDBJ databases">
        <title>Genomic Encyclopedia of Archaeal and Bacterial Type Strains, Phase II (KMG-II): from individual species to whole genera.</title>
        <authorList>
            <person name="Goeker M."/>
        </authorList>
    </citation>
    <scope>NUCLEOTIDE SEQUENCE [LARGE SCALE GENOMIC DNA]</scope>
    <source>
        <strain evidence="3 4">YU 961-1</strain>
    </source>
</reference>
<comment type="caution">
    <text evidence="3">The sequence shown here is derived from an EMBL/GenBank/DDBJ whole genome shotgun (WGS) entry which is preliminary data.</text>
</comment>